<evidence type="ECO:0000313" key="6">
    <source>
        <dbReference type="EMBL" id="QCK15863.1"/>
    </source>
</evidence>
<dbReference type="InterPro" id="IPR015422">
    <property type="entry name" value="PyrdxlP-dep_Trfase_small"/>
</dbReference>
<dbReference type="EMBL" id="CP028923">
    <property type="protein sequence ID" value="QCK15863.1"/>
    <property type="molecule type" value="Genomic_DNA"/>
</dbReference>
<dbReference type="InterPro" id="IPR015421">
    <property type="entry name" value="PyrdxlP-dep_Trfase_major"/>
</dbReference>
<dbReference type="Gene3D" id="3.40.640.10">
    <property type="entry name" value="Type I PLP-dependent aspartate aminotransferase-like (Major domain)"/>
    <property type="match status" value="1"/>
</dbReference>
<name>A0A4D7JLV4_9BACT</name>
<reference evidence="6 7" key="1">
    <citation type="submission" date="2018-04" db="EMBL/GenBank/DDBJ databases">
        <title>Complete genome uncultured novel isolate.</title>
        <authorList>
            <person name="Merlino G."/>
        </authorList>
    </citation>
    <scope>NUCLEOTIDE SEQUENCE [LARGE SCALE GENOMIC DNA]</scope>
    <source>
        <strain evidence="7">R1DC9</strain>
    </source>
</reference>
<dbReference type="Gene3D" id="3.90.1150.10">
    <property type="entry name" value="Aspartate Aminotransferase, domain 1"/>
    <property type="match status" value="1"/>
</dbReference>
<dbReference type="InterPro" id="IPR015424">
    <property type="entry name" value="PyrdxlP-dep_Trfase"/>
</dbReference>
<dbReference type="GO" id="GO:0004760">
    <property type="term" value="F:L-serine-pyruvate transaminase activity"/>
    <property type="evidence" value="ECO:0007669"/>
    <property type="project" value="TreeGrafter"/>
</dbReference>
<evidence type="ECO:0000259" key="5">
    <source>
        <dbReference type="Pfam" id="PF00266"/>
    </source>
</evidence>
<dbReference type="KEGG" id="fpf:DCC35_14470"/>
<dbReference type="PANTHER" id="PTHR21152:SF40">
    <property type="entry name" value="ALANINE--GLYOXYLATE AMINOTRANSFERASE"/>
    <property type="match status" value="1"/>
</dbReference>
<dbReference type="OrthoDB" id="975012at2"/>
<comment type="similarity">
    <text evidence="2">Belongs to the class-V pyridoxal-phosphate-dependent aminotransferase family.</text>
</comment>
<evidence type="ECO:0000256" key="2">
    <source>
        <dbReference type="ARBA" id="ARBA00009236"/>
    </source>
</evidence>
<dbReference type="InterPro" id="IPR000192">
    <property type="entry name" value="Aminotrans_V_dom"/>
</dbReference>
<dbReference type="GO" id="GO:0019265">
    <property type="term" value="P:glycine biosynthetic process, by transamination of glyoxylate"/>
    <property type="evidence" value="ECO:0007669"/>
    <property type="project" value="TreeGrafter"/>
</dbReference>
<protein>
    <submittedName>
        <fullName evidence="6">Phosphoserine aminotransferase</fullName>
    </submittedName>
</protein>
<dbReference type="Pfam" id="PF00266">
    <property type="entry name" value="Aminotran_5"/>
    <property type="match status" value="1"/>
</dbReference>
<keyword evidence="6" id="KW-0032">Aminotransferase</keyword>
<dbReference type="InterPro" id="IPR024169">
    <property type="entry name" value="SP_NH2Trfase/AEP_transaminase"/>
</dbReference>
<dbReference type="AlphaFoldDB" id="A0A4D7JLV4"/>
<gene>
    <name evidence="6" type="ORF">DCC35_14470</name>
</gene>
<feature type="domain" description="Aminotransferase class V" evidence="5">
    <location>
        <begin position="16"/>
        <end position="326"/>
    </location>
</feature>
<proteinExistence type="inferred from homology"/>
<sequence>MHQLYFTPGPSALYPTVNLHLKDALSKGYLSASHRSAAFKDIYKETENNLRTLLSLPDNFSILFTSSANEAWERLIQNTVENKSLHLVNGAFSKRFADIASAYNKDAIVYSAKEGEVVHVDEIKEDQEVELIAITHNETSTGVSQPLEDIKKLRNKFPDALITVDAVSSLPIVDLPYDLIDSAYFSVQKCFGLPAGLGVWIVNQNCIEKAEKLENKGIITGSYHRLLAMYKKGKDFQNVETPNVLGIYLLGKVAGDMLTKGIGQIRNETIYKAGVLYYGLQTHPLLNPFVNDEKIRSQTVCVFNTNGESERIINELKKKHMVIGSGYGSFKSNHIRIANFPATGKEQIEMLADKINEIQ</sequence>
<keyword evidence="7" id="KW-1185">Reference proteome</keyword>
<organism evidence="6 7">
    <name type="scientific">Mangrovivirga cuniculi</name>
    <dbReference type="NCBI Taxonomy" id="2715131"/>
    <lineage>
        <taxon>Bacteria</taxon>
        <taxon>Pseudomonadati</taxon>
        <taxon>Bacteroidota</taxon>
        <taxon>Cytophagia</taxon>
        <taxon>Cytophagales</taxon>
        <taxon>Mangrovivirgaceae</taxon>
        <taxon>Mangrovivirga</taxon>
    </lineage>
</organism>
<dbReference type="Proteomes" id="UP000298616">
    <property type="component" value="Chromosome"/>
</dbReference>
<dbReference type="PIRSF" id="PIRSF000524">
    <property type="entry name" value="SPT"/>
    <property type="match status" value="1"/>
</dbReference>
<dbReference type="PANTHER" id="PTHR21152">
    <property type="entry name" value="AMINOTRANSFERASE CLASS V"/>
    <property type="match status" value="1"/>
</dbReference>
<keyword evidence="3 4" id="KW-0663">Pyridoxal phosphate</keyword>
<evidence type="ECO:0000256" key="4">
    <source>
        <dbReference type="PIRSR" id="PIRSR000524-50"/>
    </source>
</evidence>
<accession>A0A4D7JLV4</accession>
<keyword evidence="6" id="KW-0808">Transferase</keyword>
<evidence type="ECO:0000313" key="7">
    <source>
        <dbReference type="Proteomes" id="UP000298616"/>
    </source>
</evidence>
<evidence type="ECO:0000256" key="3">
    <source>
        <dbReference type="ARBA" id="ARBA00022898"/>
    </source>
</evidence>
<dbReference type="GO" id="GO:0008453">
    <property type="term" value="F:alanine-glyoxylate transaminase activity"/>
    <property type="evidence" value="ECO:0007669"/>
    <property type="project" value="TreeGrafter"/>
</dbReference>
<dbReference type="RefSeq" id="WP_137091461.1">
    <property type="nucleotide sequence ID" value="NZ_CP028923.1"/>
</dbReference>
<evidence type="ECO:0000256" key="1">
    <source>
        <dbReference type="ARBA" id="ARBA00001933"/>
    </source>
</evidence>
<comment type="cofactor">
    <cofactor evidence="1 4">
        <name>pyridoxal 5'-phosphate</name>
        <dbReference type="ChEBI" id="CHEBI:597326"/>
    </cofactor>
</comment>
<feature type="modified residue" description="N6-(pyridoxal phosphate)lysine" evidence="4">
    <location>
        <position position="189"/>
    </location>
</feature>
<dbReference type="SUPFAM" id="SSF53383">
    <property type="entry name" value="PLP-dependent transferases"/>
    <property type="match status" value="1"/>
</dbReference>